<dbReference type="Proteomes" id="UP001286313">
    <property type="component" value="Unassembled WGS sequence"/>
</dbReference>
<accession>A0AAE1K0R8</accession>
<dbReference type="EMBL" id="JAWQEG010004465">
    <property type="protein sequence ID" value="KAK3861562.1"/>
    <property type="molecule type" value="Genomic_DNA"/>
</dbReference>
<evidence type="ECO:0000313" key="1">
    <source>
        <dbReference type="EMBL" id="KAK3861562.1"/>
    </source>
</evidence>
<gene>
    <name evidence="1" type="ORF">Pcinc_032474</name>
</gene>
<keyword evidence="2" id="KW-1185">Reference proteome</keyword>
<name>A0AAE1K0R8_PETCI</name>
<protein>
    <submittedName>
        <fullName evidence="1">Uncharacterized protein</fullName>
    </submittedName>
</protein>
<proteinExistence type="predicted"/>
<organism evidence="1 2">
    <name type="scientific">Petrolisthes cinctipes</name>
    <name type="common">Flat porcelain crab</name>
    <dbReference type="NCBI Taxonomy" id="88211"/>
    <lineage>
        <taxon>Eukaryota</taxon>
        <taxon>Metazoa</taxon>
        <taxon>Ecdysozoa</taxon>
        <taxon>Arthropoda</taxon>
        <taxon>Crustacea</taxon>
        <taxon>Multicrustacea</taxon>
        <taxon>Malacostraca</taxon>
        <taxon>Eumalacostraca</taxon>
        <taxon>Eucarida</taxon>
        <taxon>Decapoda</taxon>
        <taxon>Pleocyemata</taxon>
        <taxon>Anomura</taxon>
        <taxon>Galatheoidea</taxon>
        <taxon>Porcellanidae</taxon>
        <taxon>Petrolisthes</taxon>
    </lineage>
</organism>
<reference evidence="1" key="1">
    <citation type="submission" date="2023-10" db="EMBL/GenBank/DDBJ databases">
        <title>Genome assemblies of two species of porcelain crab, Petrolisthes cinctipes and Petrolisthes manimaculis (Anomura: Porcellanidae).</title>
        <authorList>
            <person name="Angst P."/>
        </authorList>
    </citation>
    <scope>NUCLEOTIDE SEQUENCE</scope>
    <source>
        <strain evidence="1">PB745_01</strain>
        <tissue evidence="1">Gill</tissue>
    </source>
</reference>
<dbReference type="AlphaFoldDB" id="A0AAE1K0R8"/>
<evidence type="ECO:0000313" key="2">
    <source>
        <dbReference type="Proteomes" id="UP001286313"/>
    </source>
</evidence>
<sequence length="101" mass="11470">MEGRVRGLKEVKVKVKTQLSTHGRDKALLLKNFISIHCHFLCRVVESSFKRGIINLHILMATVFIHPSFHPSTATVQASLVTVCTSKEDLNQHYKKEAKED</sequence>
<comment type="caution">
    <text evidence="1">The sequence shown here is derived from an EMBL/GenBank/DDBJ whole genome shotgun (WGS) entry which is preliminary data.</text>
</comment>